<proteinExistence type="inferred from homology"/>
<evidence type="ECO:0000256" key="3">
    <source>
        <dbReference type="ARBA" id="ARBA00022692"/>
    </source>
</evidence>
<reference evidence="8 9" key="1">
    <citation type="journal article" date="2014" name="Int. J. Syst. Evol. Microbiol.">
        <title>Complete genome sequence of Corynebacterium casei LMG S-19264T (=DSM 44701T), isolated from a smear-ripened cheese.</title>
        <authorList>
            <consortium name="US DOE Joint Genome Institute (JGI-PGF)"/>
            <person name="Walter F."/>
            <person name="Albersmeier A."/>
            <person name="Kalinowski J."/>
            <person name="Ruckert C."/>
        </authorList>
    </citation>
    <scope>NUCLEOTIDE SEQUENCE [LARGE SCALE GENOMIC DNA]</scope>
    <source>
        <strain evidence="8 9">NBRC 111766</strain>
    </source>
</reference>
<dbReference type="EMBL" id="BSPP01000003">
    <property type="protein sequence ID" value="GLS85676.1"/>
    <property type="molecule type" value="Genomic_DNA"/>
</dbReference>
<dbReference type="InterPro" id="IPR037185">
    <property type="entry name" value="EmrE-like"/>
</dbReference>
<comment type="similarity">
    <text evidence="2">Belongs to the EamA transporter family.</text>
</comment>
<feature type="transmembrane region" description="Helical" evidence="6">
    <location>
        <begin position="152"/>
        <end position="171"/>
    </location>
</feature>
<gene>
    <name evidence="8" type="ORF">GCM10010873_06490</name>
</gene>
<evidence type="ECO:0000256" key="2">
    <source>
        <dbReference type="ARBA" id="ARBA00007362"/>
    </source>
</evidence>
<dbReference type="InterPro" id="IPR050638">
    <property type="entry name" value="AA-Vitamin_Transporters"/>
</dbReference>
<comment type="subcellular location">
    <subcellularLocation>
        <location evidence="1">Membrane</location>
        <topology evidence="1">Multi-pass membrane protein</topology>
    </subcellularLocation>
</comment>
<evidence type="ECO:0000256" key="4">
    <source>
        <dbReference type="ARBA" id="ARBA00022989"/>
    </source>
</evidence>
<dbReference type="RefSeq" id="WP_284323899.1">
    <property type="nucleotide sequence ID" value="NZ_BSPP01000003.1"/>
</dbReference>
<evidence type="ECO:0000259" key="7">
    <source>
        <dbReference type="Pfam" id="PF00892"/>
    </source>
</evidence>
<name>A0AA37U4J6_9RHOB</name>
<keyword evidence="3 6" id="KW-0812">Transmembrane</keyword>
<keyword evidence="4 6" id="KW-1133">Transmembrane helix</keyword>
<feature type="domain" description="EamA" evidence="7">
    <location>
        <begin position="152"/>
        <end position="287"/>
    </location>
</feature>
<feature type="transmembrane region" description="Helical" evidence="6">
    <location>
        <begin position="214"/>
        <end position="235"/>
    </location>
</feature>
<feature type="transmembrane region" description="Helical" evidence="6">
    <location>
        <begin position="125"/>
        <end position="146"/>
    </location>
</feature>
<dbReference type="PANTHER" id="PTHR32322">
    <property type="entry name" value="INNER MEMBRANE TRANSPORTER"/>
    <property type="match status" value="1"/>
</dbReference>
<dbReference type="InterPro" id="IPR000620">
    <property type="entry name" value="EamA_dom"/>
</dbReference>
<accession>A0AA37U4J6</accession>
<evidence type="ECO:0000313" key="8">
    <source>
        <dbReference type="EMBL" id="GLS85676.1"/>
    </source>
</evidence>
<evidence type="ECO:0000313" key="9">
    <source>
        <dbReference type="Proteomes" id="UP001157355"/>
    </source>
</evidence>
<feature type="transmembrane region" description="Helical" evidence="6">
    <location>
        <begin position="183"/>
        <end position="202"/>
    </location>
</feature>
<dbReference type="Pfam" id="PF00892">
    <property type="entry name" value="EamA"/>
    <property type="match status" value="2"/>
</dbReference>
<feature type="transmembrane region" description="Helical" evidence="6">
    <location>
        <begin position="247"/>
        <end position="264"/>
    </location>
</feature>
<keyword evidence="9" id="KW-1185">Reference proteome</keyword>
<evidence type="ECO:0000256" key="5">
    <source>
        <dbReference type="ARBA" id="ARBA00023136"/>
    </source>
</evidence>
<feature type="transmembrane region" description="Helical" evidence="6">
    <location>
        <begin position="270"/>
        <end position="287"/>
    </location>
</feature>
<dbReference type="PANTHER" id="PTHR32322:SF2">
    <property type="entry name" value="EAMA DOMAIN-CONTAINING PROTEIN"/>
    <property type="match status" value="1"/>
</dbReference>
<dbReference type="GO" id="GO:0016020">
    <property type="term" value="C:membrane"/>
    <property type="evidence" value="ECO:0007669"/>
    <property type="project" value="UniProtKB-SubCell"/>
</dbReference>
<dbReference type="Gene3D" id="1.10.3730.20">
    <property type="match status" value="1"/>
</dbReference>
<dbReference type="AlphaFoldDB" id="A0AA37U4J6"/>
<protein>
    <recommendedName>
        <fullName evidence="7">EamA domain-containing protein</fullName>
    </recommendedName>
</protein>
<feature type="transmembrane region" description="Helical" evidence="6">
    <location>
        <begin position="36"/>
        <end position="57"/>
    </location>
</feature>
<dbReference type="Proteomes" id="UP001157355">
    <property type="component" value="Unassembled WGS sequence"/>
</dbReference>
<comment type="caution">
    <text evidence="8">The sequence shown here is derived from an EMBL/GenBank/DDBJ whole genome shotgun (WGS) entry which is preliminary data.</text>
</comment>
<feature type="transmembrane region" description="Helical" evidence="6">
    <location>
        <begin position="96"/>
        <end position="118"/>
    </location>
</feature>
<organism evidence="8 9">
    <name type="scientific">Cypionkella aquatica</name>
    <dbReference type="NCBI Taxonomy" id="1756042"/>
    <lineage>
        <taxon>Bacteria</taxon>
        <taxon>Pseudomonadati</taxon>
        <taxon>Pseudomonadota</taxon>
        <taxon>Alphaproteobacteria</taxon>
        <taxon>Rhodobacterales</taxon>
        <taxon>Paracoccaceae</taxon>
        <taxon>Cypionkella</taxon>
    </lineage>
</organism>
<feature type="transmembrane region" description="Helical" evidence="6">
    <location>
        <begin position="69"/>
        <end position="90"/>
    </location>
</feature>
<evidence type="ECO:0000256" key="1">
    <source>
        <dbReference type="ARBA" id="ARBA00004141"/>
    </source>
</evidence>
<sequence>MVKRPLWLLAVPVIFLLLWSAGFAIAKLGLQHAEPLTLLALRYTCVLALLLPLALILRPPLPKTARAWADIAVTGFLIQVVYFGLCYIAFKSGVSAGGVAIIVCLQPILVALAAPYTVGEATSRLGWIGLVLGLAGAAIAILSRSSLQAENLWGILLTFGALLGITGGTLYEKRFGTGQHPITANLIQYATGAAFTLPAAYLTEGMAVQWSAEFILILGYLVIGNSLLAISLLLAMIRAGEVARVSALFYLVPALSALFAWPLLGEAMPPLAWAGMALAGLGVALVSRKPVGKTDQTPAEAAKS</sequence>
<evidence type="ECO:0000256" key="6">
    <source>
        <dbReference type="SAM" id="Phobius"/>
    </source>
</evidence>
<feature type="domain" description="EamA" evidence="7">
    <location>
        <begin position="13"/>
        <end position="140"/>
    </location>
</feature>
<keyword evidence="5 6" id="KW-0472">Membrane</keyword>
<dbReference type="SUPFAM" id="SSF103481">
    <property type="entry name" value="Multidrug resistance efflux transporter EmrE"/>
    <property type="match status" value="2"/>
</dbReference>